<comment type="caution">
    <text evidence="1">The sequence shown here is derived from an EMBL/GenBank/DDBJ whole genome shotgun (WGS) entry which is preliminary data.</text>
</comment>
<dbReference type="Proteomes" id="UP000754883">
    <property type="component" value="Unassembled WGS sequence"/>
</dbReference>
<reference evidence="1" key="1">
    <citation type="submission" date="2021-10" db="EMBL/GenBank/DDBJ databases">
        <authorList>
            <person name="Piombo E."/>
        </authorList>
    </citation>
    <scope>NUCLEOTIDE SEQUENCE</scope>
</reference>
<protein>
    <submittedName>
        <fullName evidence="1">Uncharacterized protein</fullName>
    </submittedName>
</protein>
<organism evidence="1 2">
    <name type="scientific">Clonostachys byssicola</name>
    <dbReference type="NCBI Taxonomy" id="160290"/>
    <lineage>
        <taxon>Eukaryota</taxon>
        <taxon>Fungi</taxon>
        <taxon>Dikarya</taxon>
        <taxon>Ascomycota</taxon>
        <taxon>Pezizomycotina</taxon>
        <taxon>Sordariomycetes</taxon>
        <taxon>Hypocreomycetidae</taxon>
        <taxon>Hypocreales</taxon>
        <taxon>Bionectriaceae</taxon>
        <taxon>Clonostachys</taxon>
    </lineage>
</organism>
<evidence type="ECO:0000313" key="1">
    <source>
        <dbReference type="EMBL" id="CAG9972026.1"/>
    </source>
</evidence>
<keyword evidence="2" id="KW-1185">Reference proteome</keyword>
<sequence length="120" mass="14000">MVNQEVYKVTEYQQWRGRKRLSELVREVEAIAIRTSAPMIQPQGVIELDDSEIHDEIKIEDLEEVLRSHLPSRELAGVQAGLDMRHNAIQPNWIDIRYRCLIQSAFVQLIVYFIKDLPVS</sequence>
<dbReference type="OrthoDB" id="10621560at2759"/>
<evidence type="ECO:0000313" key="2">
    <source>
        <dbReference type="Proteomes" id="UP000754883"/>
    </source>
</evidence>
<dbReference type="EMBL" id="CABFNO020001240">
    <property type="protein sequence ID" value="CAG9972026.1"/>
    <property type="molecule type" value="Genomic_DNA"/>
</dbReference>
<name>A0A9N9TXM3_9HYPO</name>
<proteinExistence type="predicted"/>
<gene>
    <name evidence="1" type="ORF">CBYS24578_00000837</name>
</gene>
<accession>A0A9N9TXM3</accession>
<dbReference type="AlphaFoldDB" id="A0A9N9TXM3"/>